<dbReference type="Proteomes" id="UP000234585">
    <property type="component" value="Unassembled WGS sequence"/>
</dbReference>
<keyword evidence="3" id="KW-1185">Reference proteome</keyword>
<dbReference type="EMBL" id="KZ559143">
    <property type="protein sequence ID" value="PLB37380.1"/>
    <property type="molecule type" value="Genomic_DNA"/>
</dbReference>
<dbReference type="OrthoDB" id="10408624at2759"/>
<feature type="chain" id="PRO_5014175393" description="Secreted protein" evidence="1">
    <location>
        <begin position="19"/>
        <end position="112"/>
    </location>
</feature>
<feature type="signal peptide" evidence="1">
    <location>
        <begin position="1"/>
        <end position="18"/>
    </location>
</feature>
<evidence type="ECO:0008006" key="4">
    <source>
        <dbReference type="Google" id="ProtNLM"/>
    </source>
</evidence>
<evidence type="ECO:0000313" key="2">
    <source>
        <dbReference type="EMBL" id="PLB37380.1"/>
    </source>
</evidence>
<sequence length="112" mass="12244">MTTLNLFWASVLVRGTFCIAANTNTAGMNHPPISLSTLTRVSDRHHIEEGTVETLSTSCWIINRLQTVSRFCVASTDCPNQPVACLGCPRTPRLTLVLTLLFDVDGPSVDVR</sequence>
<dbReference type="RefSeq" id="XP_024671392.1">
    <property type="nucleotide sequence ID" value="XM_024812887.1"/>
</dbReference>
<keyword evidence="1" id="KW-0732">Signal</keyword>
<protein>
    <recommendedName>
        <fullName evidence="4">Secreted protein</fullName>
    </recommendedName>
</protein>
<reference evidence="2 3" key="1">
    <citation type="submission" date="2017-12" db="EMBL/GenBank/DDBJ databases">
        <authorList>
            <consortium name="DOE Joint Genome Institute"/>
            <person name="Haridas S."/>
            <person name="Kjaerbolling I."/>
            <person name="Vesth T.C."/>
            <person name="Frisvad J.C."/>
            <person name="Nybo J.L."/>
            <person name="Theobald S."/>
            <person name="Kuo A."/>
            <person name="Bowyer P."/>
            <person name="Matsuda Y."/>
            <person name="Mondo S."/>
            <person name="Lyhne E.K."/>
            <person name="Kogle M.E."/>
            <person name="Clum A."/>
            <person name="Lipzen A."/>
            <person name="Salamov A."/>
            <person name="Ngan C.Y."/>
            <person name="Daum C."/>
            <person name="Chiniquy J."/>
            <person name="Barry K."/>
            <person name="LaButti K."/>
            <person name="Simmons B.A."/>
            <person name="Magnuson J.K."/>
            <person name="Mortensen U.H."/>
            <person name="Larsen T.O."/>
            <person name="Grigoriev I.V."/>
            <person name="Baker S.E."/>
            <person name="Andersen M.R."/>
            <person name="Nordberg H.P."/>
            <person name="Cantor M.N."/>
            <person name="Hua S.X."/>
        </authorList>
    </citation>
    <scope>NUCLEOTIDE SEQUENCE [LARGE SCALE GENOMIC DNA]</scope>
    <source>
        <strain evidence="2 3">CBS 102.13</strain>
    </source>
</reference>
<evidence type="ECO:0000313" key="3">
    <source>
        <dbReference type="Proteomes" id="UP000234585"/>
    </source>
</evidence>
<name>A0A2I2F9S4_ASPCN</name>
<organism evidence="2 3">
    <name type="scientific">Aspergillus candidus</name>
    <dbReference type="NCBI Taxonomy" id="41067"/>
    <lineage>
        <taxon>Eukaryota</taxon>
        <taxon>Fungi</taxon>
        <taxon>Dikarya</taxon>
        <taxon>Ascomycota</taxon>
        <taxon>Pezizomycotina</taxon>
        <taxon>Eurotiomycetes</taxon>
        <taxon>Eurotiomycetidae</taxon>
        <taxon>Eurotiales</taxon>
        <taxon>Aspergillaceae</taxon>
        <taxon>Aspergillus</taxon>
        <taxon>Aspergillus subgen. Circumdati</taxon>
    </lineage>
</organism>
<dbReference type="GeneID" id="36520047"/>
<accession>A0A2I2F9S4</accession>
<evidence type="ECO:0000256" key="1">
    <source>
        <dbReference type="SAM" id="SignalP"/>
    </source>
</evidence>
<proteinExistence type="predicted"/>
<gene>
    <name evidence="2" type="ORF">BDW47DRAFT_106941</name>
</gene>
<dbReference type="AlphaFoldDB" id="A0A2I2F9S4"/>